<reference evidence="1 2" key="1">
    <citation type="submission" date="2020-10" db="EMBL/GenBank/DDBJ databases">
        <title>The Coptis chinensis genome and diversification of protoberbering-type alkaloids.</title>
        <authorList>
            <person name="Wang B."/>
            <person name="Shu S."/>
            <person name="Song C."/>
            <person name="Liu Y."/>
        </authorList>
    </citation>
    <scope>NUCLEOTIDE SEQUENCE [LARGE SCALE GENOMIC DNA]</scope>
    <source>
        <strain evidence="1">HL-2020</strain>
        <tissue evidence="1">Leaf</tissue>
    </source>
</reference>
<keyword evidence="2" id="KW-1185">Reference proteome</keyword>
<evidence type="ECO:0000313" key="2">
    <source>
        <dbReference type="Proteomes" id="UP000631114"/>
    </source>
</evidence>
<sequence length="201" mass="23327">MVVITEEMRAKADLCFRNEEGKEKKVLAQGSGTANRPPSIERHTRMWLHRRYRLSIYGTRLLAYVDKYKIEIDRVKIKEMLIWVSLNEISIDNPVDGRIAFKGLAVFYRLIHFQRFDNHEVKIQLRYKLPPKIIDNVEVAEEVKEAMVAKEVKEAMVAEEVKEAMVAKEVKDPIVAKEVKEPMAVIKKVEEPIVAKEVINL</sequence>
<name>A0A835GYK6_9MAGN</name>
<evidence type="ECO:0000313" key="1">
    <source>
        <dbReference type="EMBL" id="KAF9589880.1"/>
    </source>
</evidence>
<dbReference type="Proteomes" id="UP000631114">
    <property type="component" value="Unassembled WGS sequence"/>
</dbReference>
<proteinExistence type="predicted"/>
<gene>
    <name evidence="1" type="ORF">IFM89_029243</name>
</gene>
<comment type="caution">
    <text evidence="1">The sequence shown here is derived from an EMBL/GenBank/DDBJ whole genome shotgun (WGS) entry which is preliminary data.</text>
</comment>
<dbReference type="AlphaFoldDB" id="A0A835GYK6"/>
<dbReference type="EMBL" id="JADFTS010000009">
    <property type="protein sequence ID" value="KAF9589880.1"/>
    <property type="molecule type" value="Genomic_DNA"/>
</dbReference>
<dbReference type="OrthoDB" id="1878965at2759"/>
<organism evidence="1 2">
    <name type="scientific">Coptis chinensis</name>
    <dbReference type="NCBI Taxonomy" id="261450"/>
    <lineage>
        <taxon>Eukaryota</taxon>
        <taxon>Viridiplantae</taxon>
        <taxon>Streptophyta</taxon>
        <taxon>Embryophyta</taxon>
        <taxon>Tracheophyta</taxon>
        <taxon>Spermatophyta</taxon>
        <taxon>Magnoliopsida</taxon>
        <taxon>Ranunculales</taxon>
        <taxon>Ranunculaceae</taxon>
        <taxon>Coptidoideae</taxon>
        <taxon>Coptis</taxon>
    </lineage>
</organism>
<protein>
    <submittedName>
        <fullName evidence="1">Uncharacterized protein</fullName>
    </submittedName>
</protein>
<accession>A0A835GYK6</accession>